<proteinExistence type="predicted"/>
<gene>
    <name evidence="2" type="ORF">Tco_1015081</name>
</gene>
<dbReference type="EMBL" id="BQNB010017474">
    <property type="protein sequence ID" value="GJT63601.1"/>
    <property type="molecule type" value="Genomic_DNA"/>
</dbReference>
<reference evidence="2" key="2">
    <citation type="submission" date="2022-01" db="EMBL/GenBank/DDBJ databases">
        <authorList>
            <person name="Yamashiro T."/>
            <person name="Shiraishi A."/>
            <person name="Satake H."/>
            <person name="Nakayama K."/>
        </authorList>
    </citation>
    <scope>NUCLEOTIDE SEQUENCE</scope>
</reference>
<feature type="compositionally biased region" description="Basic and acidic residues" evidence="1">
    <location>
        <begin position="144"/>
        <end position="168"/>
    </location>
</feature>
<comment type="caution">
    <text evidence="2">The sequence shown here is derived from an EMBL/GenBank/DDBJ whole genome shotgun (WGS) entry which is preliminary data.</text>
</comment>
<evidence type="ECO:0008006" key="4">
    <source>
        <dbReference type="Google" id="ProtNLM"/>
    </source>
</evidence>
<keyword evidence="3" id="KW-1185">Reference proteome</keyword>
<evidence type="ECO:0000256" key="1">
    <source>
        <dbReference type="SAM" id="MobiDB-lite"/>
    </source>
</evidence>
<evidence type="ECO:0000313" key="3">
    <source>
        <dbReference type="Proteomes" id="UP001151760"/>
    </source>
</evidence>
<feature type="region of interest" description="Disordered" evidence="1">
    <location>
        <begin position="144"/>
        <end position="202"/>
    </location>
</feature>
<accession>A0ABQ5FJZ3</accession>
<protein>
    <recommendedName>
        <fullName evidence="4">Reverse transcriptase domain-containing protein</fullName>
    </recommendedName>
</protein>
<sequence>MSEVHMREVIREQVATYMAEFMANMNRGASGGGAGGVGAGGARAGGAGLAAPKITGCTYVTFIKCDPQPFKGTKGAMGLCQWFEKLESVFSISDLQQERDKVRKWMTEEFCPRSVLQRLEQEVQHEIKRELKLMEIIQDKTDEAYESEKRKGEGDCGGRGDNRRDYNHRQNQRRANVGAMTNVAPNDNEVCPKCKNKKHAKE</sequence>
<dbReference type="Proteomes" id="UP001151760">
    <property type="component" value="Unassembled WGS sequence"/>
</dbReference>
<reference evidence="2" key="1">
    <citation type="journal article" date="2022" name="Int. J. Mol. Sci.">
        <title>Draft Genome of Tanacetum Coccineum: Genomic Comparison of Closely Related Tanacetum-Family Plants.</title>
        <authorList>
            <person name="Yamashiro T."/>
            <person name="Shiraishi A."/>
            <person name="Nakayama K."/>
            <person name="Satake H."/>
        </authorList>
    </citation>
    <scope>NUCLEOTIDE SEQUENCE</scope>
</reference>
<evidence type="ECO:0000313" key="2">
    <source>
        <dbReference type="EMBL" id="GJT63601.1"/>
    </source>
</evidence>
<name>A0ABQ5FJZ3_9ASTR</name>
<organism evidence="2 3">
    <name type="scientific">Tanacetum coccineum</name>
    <dbReference type="NCBI Taxonomy" id="301880"/>
    <lineage>
        <taxon>Eukaryota</taxon>
        <taxon>Viridiplantae</taxon>
        <taxon>Streptophyta</taxon>
        <taxon>Embryophyta</taxon>
        <taxon>Tracheophyta</taxon>
        <taxon>Spermatophyta</taxon>
        <taxon>Magnoliopsida</taxon>
        <taxon>eudicotyledons</taxon>
        <taxon>Gunneridae</taxon>
        <taxon>Pentapetalae</taxon>
        <taxon>asterids</taxon>
        <taxon>campanulids</taxon>
        <taxon>Asterales</taxon>
        <taxon>Asteraceae</taxon>
        <taxon>Asteroideae</taxon>
        <taxon>Anthemideae</taxon>
        <taxon>Anthemidinae</taxon>
        <taxon>Tanacetum</taxon>
    </lineage>
</organism>